<accession>A0A1Y1IP74</accession>
<keyword evidence="4" id="KW-1185">Reference proteome</keyword>
<evidence type="ECO:0000256" key="1">
    <source>
        <dbReference type="SAM" id="MobiDB-lite"/>
    </source>
</evidence>
<feature type="region of interest" description="Disordered" evidence="1">
    <location>
        <begin position="250"/>
        <end position="273"/>
    </location>
</feature>
<feature type="region of interest" description="Disordered" evidence="1">
    <location>
        <begin position="1311"/>
        <end position="1335"/>
    </location>
</feature>
<proteinExistence type="predicted"/>
<dbReference type="EMBL" id="DF238038">
    <property type="protein sequence ID" value="GAQ92670.1"/>
    <property type="molecule type" value="Genomic_DNA"/>
</dbReference>
<feature type="region of interest" description="Disordered" evidence="1">
    <location>
        <begin position="1652"/>
        <end position="1702"/>
    </location>
</feature>
<dbReference type="PROSITE" id="PS51523">
    <property type="entry name" value="ZF_HD_DIMER"/>
    <property type="match status" value="1"/>
</dbReference>
<dbReference type="InterPro" id="IPR006456">
    <property type="entry name" value="ZF_HD_homeobox_Cys/His_dimer"/>
</dbReference>
<feature type="non-terminal residue" evidence="3">
    <location>
        <position position="1"/>
    </location>
</feature>
<dbReference type="OMA" id="TECCEET"/>
<dbReference type="Proteomes" id="UP000054558">
    <property type="component" value="Unassembled WGS sequence"/>
</dbReference>
<evidence type="ECO:0000313" key="3">
    <source>
        <dbReference type="EMBL" id="GAQ92670.1"/>
    </source>
</evidence>
<gene>
    <name evidence="3" type="ORF">KFL_010890010</name>
</gene>
<feature type="region of interest" description="Disordered" evidence="1">
    <location>
        <begin position="1515"/>
        <end position="1535"/>
    </location>
</feature>
<feature type="domain" description="ZF-HD dimerization-type" evidence="2">
    <location>
        <begin position="202"/>
        <end position="247"/>
    </location>
</feature>
<name>A0A1Y1IP74_KLENI</name>
<evidence type="ECO:0000259" key="2">
    <source>
        <dbReference type="PROSITE" id="PS51523"/>
    </source>
</evidence>
<organism evidence="3 4">
    <name type="scientific">Klebsormidium nitens</name>
    <name type="common">Green alga</name>
    <name type="synonym">Ulothrix nitens</name>
    <dbReference type="NCBI Taxonomy" id="105231"/>
    <lineage>
        <taxon>Eukaryota</taxon>
        <taxon>Viridiplantae</taxon>
        <taxon>Streptophyta</taxon>
        <taxon>Klebsormidiophyceae</taxon>
        <taxon>Klebsormidiales</taxon>
        <taxon>Klebsormidiaceae</taxon>
        <taxon>Klebsormidium</taxon>
    </lineage>
</organism>
<sequence length="1702" mass="186858">KDQGRGPASAPGVNSGRVVVGAGNWELPQGDHHQACCCEKAVLWAAFLKLLAFPVERRTADVLCELSFIEPCGRQLCTLQALQTDCRHSRSKHTGSSAKHNCPVIAFVQSIKARDAARLWAEIQPANQTWAEFVLAFNEEYGVHNREKLWLDMLNKRQGTSSVGEYTTDMLRFFILLDIPENERVRNGGSLEVRVNMASSPRGACAKVHKELIQLGGKDGCQEFKPSKLDPETCKGCECDRTFHEKLKVGPAQQPVGKETAGAQPLPKGGHLSEGEDEEVLMFEHPPKKVKLEGEKKDGAAGGLQCPDVTRKSFKALTSKRPFEKYGEYELKINAEGGKPVWAVWCTPCGKFFKPNSSNGTLKNFEGHLSGATHEASLAKAEKKGREDAEKAATLLAKRTAMVEKHESDGAVLVVEENWRCTLCSFSGTFGGGDTIANHVRGQLHQAAVAAAVKGKPAAQRSIADVWNVAAAEGRVQYPLGHAPSISDIPSAQRREHFAAMCCHGFYANELKLGDEVVSIASLKNDLHRGGEWYTEPEYIFQTAEGVTVVGTFCHVDCERYDCTKCPLIPRCPDFWRRVERAAKAELTRGERVCEPGVGFENLQRGELIESLREFQKRCHSLRQEAFYLNSSLTRLRKSVVSVSGKVEEALHSGDPSQLAEMVRRACDLGAFSGRTQLYNFLLDLAKNLVSVTKHDGDARGKRYHKSTVLMFETLARFGGPLAHNFASLNLLGPVLNTSLAQYRKEAFHFPPVLCELPFEQAAKVLSAHKQRLGISGHVPIECSEDETASIRLATWHRASDTIVGFCGELPAGSGVHSCSFDCQPSASSLESIQQAFKNLKVGSMSRLLLLNPLVVGLPRLVYAFLPTCNMFSAAQVMEQWKVVRGFHGSHLSDIGPLISHASDGDKRRVRCMLSSIGRGSYGLDHPTFVMKAEVSSAGPILMNQDPNHNAKKLRNSILSSTRNVFWGLHLATKNHLALVREHFTRDQHGLLEEDVDVKDKQNTAAAHRLAFPKVRACLEKVCEGFVATNGTFVQEDCTGTIAHLLVLGMYLDIFFGAGTLFERIKSASFVVHMLFFASEFIRHRGAGHTLKENWVTREAQLDMLISCHAAVNLIRLMRDRFPHLPVALHLFGTECCEETFSLIGQAVVNKHNYTYGEALERLSHIGRTAAVQVDADSPLFASNRRRKNLWHEGTEQPVPTDLTAVLSDYASVSEPKALRAWELGLESARERASSLGMREVLEAARKWDSPVPFTLREAVAAVDLLRTEEDEGEEAGSSEATTADAGDAARLPDDAIDVRAAVLDAAQQLGDEEGDTAEVDGGRAAHGKVPSTVDVPGKGPVYKMRVISELNKHPGSLPLDWLRRVQVRDTPENTTGADGGGGEEVGLFDVVAVYFVNGPLAEADSHQWYLGRIQKMFKKYATGARVDYVLPVSLGDERDPAVHLVLKYFTRTGTKTFVYGGQEAAGEADPISLGSVIGNADLRKDDQGSAYTLSDSDLRAFEAFVANEVRSQQLAAGRRARPPPGSQAAEAQSRAVAGTSTDCLHIRNGHVQKRLKQPGVTLLAESSNPLQRREDLLIRRVQVVSNSDQEVYSQEPAQKADYTVEDVQRIVSEITFGKTLTPSERQELEDVIRRRITSFSRYKDQSMKFGVPRVTSSDTPPANITISTEKRTGLPTTADPAAKKQKLPEDAKPSDVAAGRV</sequence>
<feature type="compositionally biased region" description="Low complexity" evidence="1">
    <location>
        <begin position="1278"/>
        <end position="1287"/>
    </location>
</feature>
<feature type="compositionally biased region" description="Polar residues" evidence="1">
    <location>
        <begin position="1655"/>
        <end position="1668"/>
    </location>
</feature>
<feature type="region of interest" description="Disordered" evidence="1">
    <location>
        <begin position="1269"/>
        <end position="1290"/>
    </location>
</feature>
<dbReference type="OrthoDB" id="10064970at2759"/>
<evidence type="ECO:0000313" key="4">
    <source>
        <dbReference type="Proteomes" id="UP000054558"/>
    </source>
</evidence>
<protein>
    <recommendedName>
        <fullName evidence="2">ZF-HD dimerization-type domain-containing protein</fullName>
    </recommendedName>
</protein>
<reference evidence="3 4" key="1">
    <citation type="journal article" date="2014" name="Nat. Commun.">
        <title>Klebsormidium flaccidum genome reveals primary factors for plant terrestrial adaptation.</title>
        <authorList>
            <person name="Hori K."/>
            <person name="Maruyama F."/>
            <person name="Fujisawa T."/>
            <person name="Togashi T."/>
            <person name="Yamamoto N."/>
            <person name="Seo M."/>
            <person name="Sato S."/>
            <person name="Yamada T."/>
            <person name="Mori H."/>
            <person name="Tajima N."/>
            <person name="Moriyama T."/>
            <person name="Ikeuchi M."/>
            <person name="Watanabe M."/>
            <person name="Wada H."/>
            <person name="Kobayashi K."/>
            <person name="Saito M."/>
            <person name="Masuda T."/>
            <person name="Sasaki-Sekimoto Y."/>
            <person name="Mashiguchi K."/>
            <person name="Awai K."/>
            <person name="Shimojima M."/>
            <person name="Masuda S."/>
            <person name="Iwai M."/>
            <person name="Nobusawa T."/>
            <person name="Narise T."/>
            <person name="Kondo S."/>
            <person name="Saito H."/>
            <person name="Sato R."/>
            <person name="Murakawa M."/>
            <person name="Ihara Y."/>
            <person name="Oshima-Yamada Y."/>
            <person name="Ohtaka K."/>
            <person name="Satoh M."/>
            <person name="Sonobe K."/>
            <person name="Ishii M."/>
            <person name="Ohtani R."/>
            <person name="Kanamori-Sato M."/>
            <person name="Honoki R."/>
            <person name="Miyazaki D."/>
            <person name="Mochizuki H."/>
            <person name="Umetsu J."/>
            <person name="Higashi K."/>
            <person name="Shibata D."/>
            <person name="Kamiya Y."/>
            <person name="Sato N."/>
            <person name="Nakamura Y."/>
            <person name="Tabata S."/>
            <person name="Ida S."/>
            <person name="Kurokawa K."/>
            <person name="Ohta H."/>
        </authorList>
    </citation>
    <scope>NUCLEOTIDE SEQUENCE [LARGE SCALE GENOMIC DNA]</scope>
    <source>
        <strain evidence="3 4">NIES-2285</strain>
    </source>
</reference>